<evidence type="ECO:0000313" key="2">
    <source>
        <dbReference type="EMBL" id="RJF71522.1"/>
    </source>
</evidence>
<feature type="region of interest" description="Disordered" evidence="1">
    <location>
        <begin position="1"/>
        <end position="23"/>
    </location>
</feature>
<feature type="region of interest" description="Disordered" evidence="1">
    <location>
        <begin position="65"/>
        <end position="92"/>
    </location>
</feature>
<evidence type="ECO:0000313" key="3">
    <source>
        <dbReference type="Proteomes" id="UP000286287"/>
    </source>
</evidence>
<proteinExistence type="predicted"/>
<evidence type="ECO:0000256" key="1">
    <source>
        <dbReference type="SAM" id="MobiDB-lite"/>
    </source>
</evidence>
<dbReference type="RefSeq" id="WP_119762783.1">
    <property type="nucleotide sequence ID" value="NZ_QYUJ01000014.1"/>
</dbReference>
<dbReference type="AlphaFoldDB" id="A0A418V602"/>
<comment type="caution">
    <text evidence="2">The sequence shown here is derived from an EMBL/GenBank/DDBJ whole genome shotgun (WGS) entry which is preliminary data.</text>
</comment>
<protein>
    <submittedName>
        <fullName evidence="2">Uncharacterized protein</fullName>
    </submittedName>
</protein>
<dbReference type="Proteomes" id="UP000286287">
    <property type="component" value="Unassembled WGS sequence"/>
</dbReference>
<name>A0A418V602_9DEIO</name>
<gene>
    <name evidence="2" type="ORF">D3875_08015</name>
</gene>
<organism evidence="2 3">
    <name type="scientific">Deinococcus cavernae</name>
    <dbReference type="NCBI Taxonomy" id="2320857"/>
    <lineage>
        <taxon>Bacteria</taxon>
        <taxon>Thermotogati</taxon>
        <taxon>Deinococcota</taxon>
        <taxon>Deinococci</taxon>
        <taxon>Deinococcales</taxon>
        <taxon>Deinococcaceae</taxon>
        <taxon>Deinococcus</taxon>
    </lineage>
</organism>
<accession>A0A418V602</accession>
<keyword evidence="3" id="KW-1185">Reference proteome</keyword>
<reference evidence="2 3" key="1">
    <citation type="submission" date="2018-09" db="EMBL/GenBank/DDBJ databases">
        <authorList>
            <person name="Zhu H."/>
        </authorList>
    </citation>
    <scope>NUCLEOTIDE SEQUENCE [LARGE SCALE GENOMIC DNA]</scope>
    <source>
        <strain evidence="2 3">K2S05-167</strain>
    </source>
</reference>
<dbReference type="EMBL" id="QYUJ01000014">
    <property type="protein sequence ID" value="RJF71522.1"/>
    <property type="molecule type" value="Genomic_DNA"/>
</dbReference>
<sequence length="92" mass="9918">MPDEKPFLTEPSPAGETGNGSAPDALFDLAVNRAALAQRGSPLESWHARTRFARRIPLGEIKKALSTRPGSGDWHWQGGPNGAWQEGKAPFP</sequence>
<dbReference type="OrthoDB" id="72172at2"/>